<name>A0AAD8DZU5_MYTSE</name>
<gene>
    <name evidence="5" type="ORF">PYW07_015441</name>
</gene>
<keyword evidence="6" id="KW-1185">Reference proteome</keyword>
<evidence type="ECO:0000313" key="6">
    <source>
        <dbReference type="Proteomes" id="UP001231518"/>
    </source>
</evidence>
<dbReference type="InterPro" id="IPR051217">
    <property type="entry name" value="Insect_Cuticle_Struc_Prot"/>
</dbReference>
<feature type="region of interest" description="Disordered" evidence="4">
    <location>
        <begin position="159"/>
        <end position="220"/>
    </location>
</feature>
<proteinExistence type="predicted"/>
<dbReference type="InterPro" id="IPR031311">
    <property type="entry name" value="CHIT_BIND_RR_consensus"/>
</dbReference>
<comment type="caution">
    <text evidence="5">The sequence shown here is derived from an EMBL/GenBank/DDBJ whole genome shotgun (WGS) entry which is preliminary data.</text>
</comment>
<keyword evidence="1 3" id="KW-0193">Cuticle</keyword>
<reference evidence="5" key="1">
    <citation type="submission" date="2023-03" db="EMBL/GenBank/DDBJ databases">
        <title>Chromosome-level genomes of two armyworms, Mythimna separata and Mythimna loreyi, provide insights into the biosynthesis and reception of sex pheromones.</title>
        <authorList>
            <person name="Zhao H."/>
        </authorList>
    </citation>
    <scope>NUCLEOTIDE SEQUENCE</scope>
    <source>
        <strain evidence="5">BeijingLab</strain>
        <tissue evidence="5">Pupa</tissue>
    </source>
</reference>
<evidence type="ECO:0000313" key="5">
    <source>
        <dbReference type="EMBL" id="KAJ8732842.1"/>
    </source>
</evidence>
<dbReference type="PANTHER" id="PTHR12236">
    <property type="entry name" value="STRUCTURAL CONTITUENT OF CUTICLE"/>
    <property type="match status" value="1"/>
</dbReference>
<sequence length="220" mass="24415">MQFDETRPFNPLACLIYVFDQLRNMDFVYFKMVWLLNSWLFASGSPVAMLQHATSSQSIVFHQLQAAPVAPVTTPTPVVPNTSASHAKYEYKYEVSDPQTGDRKSHWETRDGDKVRGVYTLYEPDGALRTVEYTADSVHGFNAVVIRKEPNNHSHLSAGYQHENPASGGHDNYEDSGPGYTSERGIPGQGSAARRPVKTSSYSPGIGYSVVHGHNSEKSY</sequence>
<dbReference type="GO" id="GO:0005615">
    <property type="term" value="C:extracellular space"/>
    <property type="evidence" value="ECO:0007669"/>
    <property type="project" value="TreeGrafter"/>
</dbReference>
<keyword evidence="2" id="KW-0732">Signal</keyword>
<evidence type="ECO:0000256" key="1">
    <source>
        <dbReference type="ARBA" id="ARBA00022460"/>
    </source>
</evidence>
<organism evidence="5 6">
    <name type="scientific">Mythimna separata</name>
    <name type="common">Oriental armyworm</name>
    <name type="synonym">Pseudaletia separata</name>
    <dbReference type="NCBI Taxonomy" id="271217"/>
    <lineage>
        <taxon>Eukaryota</taxon>
        <taxon>Metazoa</taxon>
        <taxon>Ecdysozoa</taxon>
        <taxon>Arthropoda</taxon>
        <taxon>Hexapoda</taxon>
        <taxon>Insecta</taxon>
        <taxon>Pterygota</taxon>
        <taxon>Neoptera</taxon>
        <taxon>Endopterygota</taxon>
        <taxon>Lepidoptera</taxon>
        <taxon>Glossata</taxon>
        <taxon>Ditrysia</taxon>
        <taxon>Noctuoidea</taxon>
        <taxon>Noctuidae</taxon>
        <taxon>Noctuinae</taxon>
        <taxon>Hadenini</taxon>
        <taxon>Mythimna</taxon>
    </lineage>
</organism>
<dbReference type="Pfam" id="PF00379">
    <property type="entry name" value="Chitin_bind_4"/>
    <property type="match status" value="1"/>
</dbReference>
<dbReference type="PRINTS" id="PR00947">
    <property type="entry name" value="CUTICLE"/>
</dbReference>
<evidence type="ECO:0008006" key="7">
    <source>
        <dbReference type="Google" id="ProtNLM"/>
    </source>
</evidence>
<accession>A0AAD8DZU5</accession>
<dbReference type="EMBL" id="JARGEI010000004">
    <property type="protein sequence ID" value="KAJ8732842.1"/>
    <property type="molecule type" value="Genomic_DNA"/>
</dbReference>
<dbReference type="PROSITE" id="PS00233">
    <property type="entry name" value="CHIT_BIND_RR_1"/>
    <property type="match status" value="1"/>
</dbReference>
<dbReference type="GO" id="GO:0042302">
    <property type="term" value="F:structural constituent of cuticle"/>
    <property type="evidence" value="ECO:0007669"/>
    <property type="project" value="UniProtKB-UniRule"/>
</dbReference>
<dbReference type="GO" id="GO:0031012">
    <property type="term" value="C:extracellular matrix"/>
    <property type="evidence" value="ECO:0007669"/>
    <property type="project" value="TreeGrafter"/>
</dbReference>
<dbReference type="Proteomes" id="UP001231518">
    <property type="component" value="Chromosome 6"/>
</dbReference>
<dbReference type="PROSITE" id="PS51155">
    <property type="entry name" value="CHIT_BIND_RR_2"/>
    <property type="match status" value="1"/>
</dbReference>
<evidence type="ECO:0000256" key="4">
    <source>
        <dbReference type="SAM" id="MobiDB-lite"/>
    </source>
</evidence>
<evidence type="ECO:0000256" key="3">
    <source>
        <dbReference type="PROSITE-ProRule" id="PRU00497"/>
    </source>
</evidence>
<evidence type="ECO:0000256" key="2">
    <source>
        <dbReference type="ARBA" id="ARBA00022729"/>
    </source>
</evidence>
<dbReference type="InterPro" id="IPR000618">
    <property type="entry name" value="Insect_cuticle"/>
</dbReference>
<dbReference type="PANTHER" id="PTHR12236:SF95">
    <property type="entry name" value="CUTICULAR PROTEIN 76BD, ISOFORM C-RELATED"/>
    <property type="match status" value="1"/>
</dbReference>
<dbReference type="AlphaFoldDB" id="A0AAD8DZU5"/>
<protein>
    <recommendedName>
        <fullName evidence="7">Cuticle protein 19</fullName>
    </recommendedName>
</protein>